<evidence type="ECO:0000313" key="3">
    <source>
        <dbReference type="Proteomes" id="UP000271241"/>
    </source>
</evidence>
<dbReference type="EMBL" id="KZ992779">
    <property type="protein sequence ID" value="RKP07019.1"/>
    <property type="molecule type" value="Genomic_DNA"/>
</dbReference>
<sequence length="195" mass="21289">MAYTRKAWLTLTFLLVTWVLVFSLLPLPGYRGYSRIDVIVGLANLDDAIAATARSKSGAADRKAKQTDAGASSISPKAVVVMYAATWSPASRYFETTFAKLSLKYQSDQLRFVVFDVDGDPAVAERYSINTAASSTELPTVVLYRDGKERRRLPVRGEGTAARLAWSRSFASVVDAFELDSMTLGPATRPLQPIG</sequence>
<feature type="domain" description="Thioredoxin" evidence="1">
    <location>
        <begin position="42"/>
        <end position="175"/>
    </location>
</feature>
<dbReference type="SUPFAM" id="SSF52833">
    <property type="entry name" value="Thioredoxin-like"/>
    <property type="match status" value="1"/>
</dbReference>
<dbReference type="InterPro" id="IPR013766">
    <property type="entry name" value="Thioredoxin_domain"/>
</dbReference>
<name>A0A4V1IWB9_9FUNG</name>
<reference evidence="3" key="1">
    <citation type="journal article" date="2018" name="Nat. Microbiol.">
        <title>Leveraging single-cell genomics to expand the fungal tree of life.</title>
        <authorList>
            <person name="Ahrendt S.R."/>
            <person name="Quandt C.A."/>
            <person name="Ciobanu D."/>
            <person name="Clum A."/>
            <person name="Salamov A."/>
            <person name="Andreopoulos B."/>
            <person name="Cheng J.F."/>
            <person name="Woyke T."/>
            <person name="Pelin A."/>
            <person name="Henrissat B."/>
            <person name="Reynolds N.K."/>
            <person name="Benny G.L."/>
            <person name="Smith M.E."/>
            <person name="James T.Y."/>
            <person name="Grigoriev I.V."/>
        </authorList>
    </citation>
    <scope>NUCLEOTIDE SEQUENCE [LARGE SCALE GENOMIC DNA]</scope>
    <source>
        <strain evidence="3">RSA 1356</strain>
    </source>
</reference>
<organism evidence="2 3">
    <name type="scientific">Thamnocephalis sphaerospora</name>
    <dbReference type="NCBI Taxonomy" id="78915"/>
    <lineage>
        <taxon>Eukaryota</taxon>
        <taxon>Fungi</taxon>
        <taxon>Fungi incertae sedis</taxon>
        <taxon>Zoopagomycota</taxon>
        <taxon>Zoopagomycotina</taxon>
        <taxon>Zoopagomycetes</taxon>
        <taxon>Zoopagales</taxon>
        <taxon>Sigmoideomycetaceae</taxon>
        <taxon>Thamnocephalis</taxon>
    </lineage>
</organism>
<keyword evidence="3" id="KW-1185">Reference proteome</keyword>
<protein>
    <recommendedName>
        <fullName evidence="1">Thioredoxin domain-containing protein</fullName>
    </recommendedName>
</protein>
<dbReference type="Proteomes" id="UP000271241">
    <property type="component" value="Unassembled WGS sequence"/>
</dbReference>
<dbReference type="PROSITE" id="PS51352">
    <property type="entry name" value="THIOREDOXIN_2"/>
    <property type="match status" value="1"/>
</dbReference>
<dbReference type="Gene3D" id="3.40.30.10">
    <property type="entry name" value="Glutaredoxin"/>
    <property type="match status" value="1"/>
</dbReference>
<proteinExistence type="predicted"/>
<dbReference type="OrthoDB" id="20229at2759"/>
<gene>
    <name evidence="2" type="ORF">THASP1DRAFT_24754</name>
</gene>
<dbReference type="InterPro" id="IPR036249">
    <property type="entry name" value="Thioredoxin-like_sf"/>
</dbReference>
<dbReference type="Pfam" id="PF00085">
    <property type="entry name" value="Thioredoxin"/>
    <property type="match status" value="1"/>
</dbReference>
<evidence type="ECO:0000313" key="2">
    <source>
        <dbReference type="EMBL" id="RKP07019.1"/>
    </source>
</evidence>
<evidence type="ECO:0000259" key="1">
    <source>
        <dbReference type="PROSITE" id="PS51352"/>
    </source>
</evidence>
<dbReference type="AlphaFoldDB" id="A0A4V1IWB9"/>
<accession>A0A4V1IWB9</accession>